<organism evidence="1 2">
    <name type="scientific">Cellulomonas marina</name>
    <dbReference type="NCBI Taxonomy" id="988821"/>
    <lineage>
        <taxon>Bacteria</taxon>
        <taxon>Bacillati</taxon>
        <taxon>Actinomycetota</taxon>
        <taxon>Actinomycetes</taxon>
        <taxon>Micrococcales</taxon>
        <taxon>Cellulomonadaceae</taxon>
        <taxon>Cellulomonas</taxon>
    </lineage>
</organism>
<dbReference type="RefSeq" id="WP_139224475.1">
    <property type="nucleotide sequence ID" value="NZ_BONM01000018.1"/>
</dbReference>
<evidence type="ECO:0000313" key="2">
    <source>
        <dbReference type="Proteomes" id="UP000199012"/>
    </source>
</evidence>
<protein>
    <submittedName>
        <fullName evidence="1">Uncharacterized protein</fullName>
    </submittedName>
</protein>
<gene>
    <name evidence="1" type="ORF">SAMN05421867_11563</name>
</gene>
<proteinExistence type="predicted"/>
<dbReference type="EMBL" id="FOKA01000015">
    <property type="protein sequence ID" value="SFB33541.1"/>
    <property type="molecule type" value="Genomic_DNA"/>
</dbReference>
<accession>A0A1I1A6F2</accession>
<reference evidence="1 2" key="1">
    <citation type="submission" date="2016-10" db="EMBL/GenBank/DDBJ databases">
        <authorList>
            <person name="de Groot N.N."/>
        </authorList>
    </citation>
    <scope>NUCLEOTIDE SEQUENCE [LARGE SCALE GENOMIC DNA]</scope>
    <source>
        <strain evidence="1 2">CGMCC 4.6945</strain>
    </source>
</reference>
<keyword evidence="2" id="KW-1185">Reference proteome</keyword>
<dbReference type="AlphaFoldDB" id="A0A1I1A6F2"/>
<sequence length="154" mass="16454">MDGKFVFGGEGAKIPGTDLGLSFTLFKVFLRPTGGTWRGYTTASNEGLLGAAFIESPVVEFVMTDLEDELPFEDLHAAPVDVTIDSTPFVGSGGTASLTLKRRSNDGVPEKSLTFFSDECDGASAAVGAIHFRATLLQLPEEEWDPSGTSYVPW</sequence>
<dbReference type="Proteomes" id="UP000199012">
    <property type="component" value="Unassembled WGS sequence"/>
</dbReference>
<name>A0A1I1A6F2_9CELL</name>
<evidence type="ECO:0000313" key="1">
    <source>
        <dbReference type="EMBL" id="SFB33541.1"/>
    </source>
</evidence>
<dbReference type="OrthoDB" id="8828485at2"/>
<dbReference type="STRING" id="988821.SAMN05421867_11563"/>